<organism evidence="2 3">
    <name type="scientific">Belnapia mucosa</name>
    <dbReference type="NCBI Taxonomy" id="2804532"/>
    <lineage>
        <taxon>Bacteria</taxon>
        <taxon>Pseudomonadati</taxon>
        <taxon>Pseudomonadota</taxon>
        <taxon>Alphaproteobacteria</taxon>
        <taxon>Acetobacterales</taxon>
        <taxon>Roseomonadaceae</taxon>
        <taxon>Belnapia</taxon>
    </lineage>
</organism>
<dbReference type="InterPro" id="IPR019060">
    <property type="entry name" value="DUF2382"/>
</dbReference>
<dbReference type="RefSeq" id="WP_202828790.1">
    <property type="nucleotide sequence ID" value="NZ_JAEUXJ010000025.1"/>
</dbReference>
<keyword evidence="3" id="KW-1185">Reference proteome</keyword>
<dbReference type="EMBL" id="JAEUXJ010000025">
    <property type="protein sequence ID" value="MBL6459057.1"/>
    <property type="molecule type" value="Genomic_DNA"/>
</dbReference>
<dbReference type="Proteomes" id="UP000606490">
    <property type="component" value="Unassembled WGS sequence"/>
</dbReference>
<evidence type="ECO:0000313" key="3">
    <source>
        <dbReference type="Proteomes" id="UP000606490"/>
    </source>
</evidence>
<accession>A0ABS1VBQ4</accession>
<proteinExistence type="predicted"/>
<feature type="domain" description="DUF2382" evidence="1">
    <location>
        <begin position="33"/>
        <end position="132"/>
    </location>
</feature>
<evidence type="ECO:0000313" key="2">
    <source>
        <dbReference type="EMBL" id="MBL6459057.1"/>
    </source>
</evidence>
<gene>
    <name evidence="2" type="ORF">JMJ55_27390</name>
</gene>
<protein>
    <submittedName>
        <fullName evidence="2">YsnF/AvaK domain-containing protein</fullName>
    </submittedName>
</protein>
<name>A0ABS1VBQ4_9PROT</name>
<comment type="caution">
    <text evidence="2">The sequence shown here is derived from an EMBL/GenBank/DDBJ whole genome shotgun (WGS) entry which is preliminary data.</text>
</comment>
<sequence>MSPEHIIPGCNGDAAAPSDDSALGAAIEQVAPLIEEVLRVGKRSVENGRVRVSLRTEAVEERVRSTLGTRRAEVERVQIGHEVSEPPQTRQEGDVLIVPVVEQILVVERRLVLKEEIHLRFVDDEEIVEQLVERRVQHATIERVPTAGAAPPTAGTDQ</sequence>
<reference evidence="2 3" key="1">
    <citation type="submission" date="2021-01" db="EMBL/GenBank/DDBJ databases">
        <title>Belnapia mucosa sp. nov. and Belnapia arida sp. nov., isolated from the Tabernas Desert (Almeria, Spain).</title>
        <authorList>
            <person name="Molina-Menor E."/>
            <person name="Vidal-Verdu A."/>
            <person name="Calonge A."/>
            <person name="Satari L."/>
            <person name="Pereto Magraner J."/>
            <person name="Porcar Miralles M."/>
        </authorList>
    </citation>
    <scope>NUCLEOTIDE SEQUENCE [LARGE SCALE GENOMIC DNA]</scope>
    <source>
        <strain evidence="2 3">T6</strain>
    </source>
</reference>
<evidence type="ECO:0000259" key="1">
    <source>
        <dbReference type="Pfam" id="PF09557"/>
    </source>
</evidence>
<dbReference type="Pfam" id="PF09557">
    <property type="entry name" value="DUF2382"/>
    <property type="match status" value="1"/>
</dbReference>